<dbReference type="PROSITE" id="PS00028">
    <property type="entry name" value="ZINC_FINGER_C2H2_1"/>
    <property type="match status" value="3"/>
</dbReference>
<sequence length="612" mass="67874">MYTGEAEHVLNDKPLPHLRKRQRLSQVLNKLTKANGKAKPGTDQGSDFLMDSDPKADLFLQNGKMVAKLESGEKEIRGVAEAERVGAEAEAEDEMMRTSPDHSNTPAPPPYPSFKSSRPSFTVRGDVFRFDSFDKERYLYRTISEEEEDVFSPASSQRSPHSPTDSPLLSSDSPQASISPLRLKDNCPDEEALEGPGVRDRLSVIPPLPKYNIRVSEYKETSSYHADSSSVSSSSSPTSSKPPPLSTLVHFPMCSCHHCQVLSGHVPLPGSHSPLPLSRTSFLRPPTPRSPLSPQSLRPIDRLISASYLTGLYRKRSQSDSDLQKWMAEPKGKTGERGEDEEEGEAEAEEEERGRRKPGSRSAEESIVSPSPQESPLDLRVRRERTEVSSTSSSSSSRGRGSLGSDGAPSSPRLLLRLPLEQSASTREENRTSTSEGSDVAYVCPICGQMFSLHDRLAKHMASRHKSRPTEPGVKAYMCDVCKRSFTRSDMLTRHMRLHTGVKPYTCHSCGQVFSRSDHLSTHQRTHTGEKPYRCPQCPYAACRRDMITRHMRTHARYEPLEPGSGSPDEIPLSRIRPFSDPPYSPTEALSALSVESPLSQHSSPGRDVTRE</sequence>
<dbReference type="FunFam" id="3.30.160.60:FF:000404">
    <property type="entry name" value="POZ-, AT hook-, and zinc finger-containing protein 1"/>
    <property type="match status" value="1"/>
</dbReference>
<keyword evidence="2" id="KW-0479">Metal-binding</keyword>
<dbReference type="Pfam" id="PF00096">
    <property type="entry name" value="zf-C2H2"/>
    <property type="match status" value="4"/>
</dbReference>
<dbReference type="PROSITE" id="PS50157">
    <property type="entry name" value="ZINC_FINGER_C2H2_2"/>
    <property type="match status" value="4"/>
</dbReference>
<gene>
    <name evidence="13" type="ORF">DSTB1V02_LOCUS11246</name>
</gene>
<feature type="compositionally biased region" description="Basic and acidic residues" evidence="11">
    <location>
        <begin position="78"/>
        <end position="87"/>
    </location>
</feature>
<keyword evidence="4 10" id="KW-0863">Zinc-finger</keyword>
<evidence type="ECO:0000313" key="14">
    <source>
        <dbReference type="Proteomes" id="UP000677054"/>
    </source>
</evidence>
<feature type="domain" description="C2H2-type" evidence="12">
    <location>
        <begin position="505"/>
        <end position="532"/>
    </location>
</feature>
<feature type="region of interest" description="Disordered" evidence="11">
    <location>
        <begin position="316"/>
        <end position="414"/>
    </location>
</feature>
<dbReference type="GO" id="GO:0005634">
    <property type="term" value="C:nucleus"/>
    <property type="evidence" value="ECO:0007669"/>
    <property type="project" value="UniProtKB-SubCell"/>
</dbReference>
<feature type="domain" description="C2H2-type" evidence="12">
    <location>
        <begin position="442"/>
        <end position="469"/>
    </location>
</feature>
<dbReference type="GO" id="GO:0045944">
    <property type="term" value="P:positive regulation of transcription by RNA polymerase II"/>
    <property type="evidence" value="ECO:0007669"/>
    <property type="project" value="TreeGrafter"/>
</dbReference>
<comment type="subcellular location">
    <subcellularLocation>
        <location evidence="1">Nucleus</location>
    </subcellularLocation>
</comment>
<dbReference type="Gene3D" id="3.30.160.60">
    <property type="entry name" value="Classic Zinc Finger"/>
    <property type="match status" value="4"/>
</dbReference>
<dbReference type="SMART" id="SM00355">
    <property type="entry name" value="ZnF_C2H2"/>
    <property type="match status" value="4"/>
</dbReference>
<dbReference type="EMBL" id="CAJPEV010003581">
    <property type="protein sequence ID" value="CAG0900067.1"/>
    <property type="molecule type" value="Genomic_DNA"/>
</dbReference>
<feature type="compositionally biased region" description="Basic and acidic residues" evidence="11">
    <location>
        <begin position="377"/>
        <end position="387"/>
    </location>
</feature>
<dbReference type="InterPro" id="IPR036236">
    <property type="entry name" value="Znf_C2H2_sf"/>
</dbReference>
<feature type="compositionally biased region" description="Low complexity" evidence="11">
    <location>
        <begin position="223"/>
        <end position="239"/>
    </location>
</feature>
<dbReference type="OrthoDB" id="10018191at2759"/>
<dbReference type="EMBL" id="LR903098">
    <property type="protein sequence ID" value="CAD7251480.1"/>
    <property type="molecule type" value="Genomic_DNA"/>
</dbReference>
<evidence type="ECO:0000256" key="10">
    <source>
        <dbReference type="PROSITE-ProRule" id="PRU00042"/>
    </source>
</evidence>
<keyword evidence="14" id="KW-1185">Reference proteome</keyword>
<evidence type="ECO:0000256" key="1">
    <source>
        <dbReference type="ARBA" id="ARBA00004123"/>
    </source>
</evidence>
<feature type="region of interest" description="Disordered" evidence="11">
    <location>
        <begin position="222"/>
        <end position="244"/>
    </location>
</feature>
<feature type="region of interest" description="Disordered" evidence="11">
    <location>
        <begin position="277"/>
        <end position="298"/>
    </location>
</feature>
<name>A0A7R9ACR5_9CRUS</name>
<evidence type="ECO:0000256" key="6">
    <source>
        <dbReference type="ARBA" id="ARBA00023015"/>
    </source>
</evidence>
<protein>
    <recommendedName>
        <fullName evidence="12">C2H2-type domain-containing protein</fullName>
    </recommendedName>
</protein>
<dbReference type="InterPro" id="IPR050688">
    <property type="entry name" value="Zinc_finger/UBP_domain"/>
</dbReference>
<evidence type="ECO:0000256" key="8">
    <source>
        <dbReference type="ARBA" id="ARBA00023163"/>
    </source>
</evidence>
<feature type="domain" description="C2H2-type" evidence="12">
    <location>
        <begin position="477"/>
        <end position="504"/>
    </location>
</feature>
<keyword evidence="8" id="KW-0804">Transcription</keyword>
<keyword evidence="5" id="KW-0862">Zinc</keyword>
<feature type="compositionally biased region" description="Acidic residues" evidence="11">
    <location>
        <begin position="338"/>
        <end position="351"/>
    </location>
</feature>
<organism evidence="13">
    <name type="scientific">Darwinula stevensoni</name>
    <dbReference type="NCBI Taxonomy" id="69355"/>
    <lineage>
        <taxon>Eukaryota</taxon>
        <taxon>Metazoa</taxon>
        <taxon>Ecdysozoa</taxon>
        <taxon>Arthropoda</taxon>
        <taxon>Crustacea</taxon>
        <taxon>Oligostraca</taxon>
        <taxon>Ostracoda</taxon>
        <taxon>Podocopa</taxon>
        <taxon>Podocopida</taxon>
        <taxon>Darwinulocopina</taxon>
        <taxon>Darwinuloidea</taxon>
        <taxon>Darwinulidae</taxon>
        <taxon>Darwinula</taxon>
    </lineage>
</organism>
<dbReference type="GO" id="GO:0008270">
    <property type="term" value="F:zinc ion binding"/>
    <property type="evidence" value="ECO:0007669"/>
    <property type="project" value="UniProtKB-KW"/>
</dbReference>
<dbReference type="SUPFAM" id="SSF57667">
    <property type="entry name" value="beta-beta-alpha zinc fingers"/>
    <property type="match status" value="2"/>
</dbReference>
<dbReference type="FunFam" id="3.30.160.60:FF:000395">
    <property type="entry name" value="zinc finger protein 513"/>
    <property type="match status" value="1"/>
</dbReference>
<evidence type="ECO:0000256" key="4">
    <source>
        <dbReference type="ARBA" id="ARBA00022771"/>
    </source>
</evidence>
<feature type="region of interest" description="Disordered" evidence="11">
    <location>
        <begin position="78"/>
        <end position="120"/>
    </location>
</feature>
<feature type="compositionally biased region" description="Basic and acidic residues" evidence="11">
    <location>
        <begin position="1"/>
        <end position="15"/>
    </location>
</feature>
<keyword evidence="9" id="KW-0539">Nucleus</keyword>
<evidence type="ECO:0000256" key="9">
    <source>
        <dbReference type="ARBA" id="ARBA00023242"/>
    </source>
</evidence>
<feature type="domain" description="C2H2-type" evidence="12">
    <location>
        <begin position="533"/>
        <end position="560"/>
    </location>
</feature>
<proteinExistence type="predicted"/>
<evidence type="ECO:0000259" key="12">
    <source>
        <dbReference type="PROSITE" id="PS50157"/>
    </source>
</evidence>
<dbReference type="InterPro" id="IPR013087">
    <property type="entry name" value="Znf_C2H2_type"/>
</dbReference>
<feature type="compositionally biased region" description="Basic and acidic residues" evidence="11">
    <location>
        <begin position="317"/>
        <end position="337"/>
    </location>
</feature>
<dbReference type="FunFam" id="3.30.160.60:FF:000875">
    <property type="entry name" value="zinc finger protein 236 isoform X7"/>
    <property type="match status" value="1"/>
</dbReference>
<dbReference type="PANTHER" id="PTHR24403:SF107">
    <property type="entry name" value="ZINC FINGER PROTEIN 521"/>
    <property type="match status" value="1"/>
</dbReference>
<evidence type="ECO:0000256" key="2">
    <source>
        <dbReference type="ARBA" id="ARBA00022723"/>
    </source>
</evidence>
<keyword evidence="7" id="KW-0238">DNA-binding</keyword>
<evidence type="ECO:0000256" key="7">
    <source>
        <dbReference type="ARBA" id="ARBA00023125"/>
    </source>
</evidence>
<evidence type="ECO:0000256" key="5">
    <source>
        <dbReference type="ARBA" id="ARBA00022833"/>
    </source>
</evidence>
<dbReference type="GO" id="GO:0003677">
    <property type="term" value="F:DNA binding"/>
    <property type="evidence" value="ECO:0007669"/>
    <property type="project" value="UniProtKB-KW"/>
</dbReference>
<evidence type="ECO:0000256" key="11">
    <source>
        <dbReference type="SAM" id="MobiDB-lite"/>
    </source>
</evidence>
<dbReference type="AlphaFoldDB" id="A0A7R9ACR5"/>
<keyword evidence="6" id="KW-0805">Transcription regulation</keyword>
<feature type="region of interest" description="Disordered" evidence="11">
    <location>
        <begin position="1"/>
        <end position="20"/>
    </location>
</feature>
<feature type="compositionally biased region" description="Low complexity" evidence="11">
    <location>
        <begin position="388"/>
        <end position="414"/>
    </location>
</feature>
<dbReference type="PANTHER" id="PTHR24403">
    <property type="entry name" value="ZINC FINGER PROTEIN"/>
    <property type="match status" value="1"/>
</dbReference>
<keyword evidence="3" id="KW-0677">Repeat</keyword>
<accession>A0A7R9ACR5</accession>
<evidence type="ECO:0000256" key="3">
    <source>
        <dbReference type="ARBA" id="ARBA00022737"/>
    </source>
</evidence>
<feature type="region of interest" description="Disordered" evidence="11">
    <location>
        <begin position="557"/>
        <end position="612"/>
    </location>
</feature>
<feature type="region of interest" description="Disordered" evidence="11">
    <location>
        <begin position="31"/>
        <end position="50"/>
    </location>
</feature>
<feature type="region of interest" description="Disordered" evidence="11">
    <location>
        <begin position="144"/>
        <end position="204"/>
    </location>
</feature>
<dbReference type="Proteomes" id="UP000677054">
    <property type="component" value="Unassembled WGS sequence"/>
</dbReference>
<feature type="compositionally biased region" description="Low complexity" evidence="11">
    <location>
        <begin position="159"/>
        <end position="174"/>
    </location>
</feature>
<reference evidence="13" key="1">
    <citation type="submission" date="2020-11" db="EMBL/GenBank/DDBJ databases">
        <authorList>
            <person name="Tran Van P."/>
        </authorList>
    </citation>
    <scope>NUCLEOTIDE SEQUENCE</scope>
</reference>
<evidence type="ECO:0000313" key="13">
    <source>
        <dbReference type="EMBL" id="CAD7251480.1"/>
    </source>
</evidence>